<keyword evidence="3 5" id="KW-1133">Transmembrane helix</keyword>
<proteinExistence type="predicted"/>
<dbReference type="Pfam" id="PF01284">
    <property type="entry name" value="MARVEL"/>
    <property type="match status" value="1"/>
</dbReference>
<dbReference type="GO" id="GO:0016020">
    <property type="term" value="C:membrane"/>
    <property type="evidence" value="ECO:0007669"/>
    <property type="project" value="UniProtKB-SubCell"/>
</dbReference>
<dbReference type="InterPro" id="IPR008253">
    <property type="entry name" value="Marvel"/>
</dbReference>
<evidence type="ECO:0000256" key="1">
    <source>
        <dbReference type="ARBA" id="ARBA00004141"/>
    </source>
</evidence>
<feature type="transmembrane region" description="Helical" evidence="5">
    <location>
        <begin position="122"/>
        <end position="144"/>
    </location>
</feature>
<dbReference type="AlphaFoldDB" id="A0A6A5KYB6"/>
<evidence type="ECO:0000256" key="5">
    <source>
        <dbReference type="SAM" id="Phobius"/>
    </source>
</evidence>
<dbReference type="OrthoDB" id="4074965at2759"/>
<sequence length="153" mass="16872">MIIPRLVSLALRISQFLCAAVVLGLTAYLLHLTHKHSTGPFGRLTYTVVLSATSTLASLIWMLPTTPHMVNLIGDLLFCGAWFAVFALLQDWYEDSLGCGSTWAWSQMGREGRCGQWNAAQAFAFLAAVFWFASFVLGVVVWSAEKRDRGRGA</sequence>
<feature type="transmembrane region" description="Helical" evidence="5">
    <location>
        <begin position="70"/>
        <end position="89"/>
    </location>
</feature>
<evidence type="ECO:0000313" key="8">
    <source>
        <dbReference type="Proteomes" id="UP000800040"/>
    </source>
</evidence>
<feature type="transmembrane region" description="Helical" evidence="5">
    <location>
        <begin position="9"/>
        <end position="32"/>
    </location>
</feature>
<dbReference type="Proteomes" id="UP000800040">
    <property type="component" value="Unassembled WGS sequence"/>
</dbReference>
<dbReference type="PANTHER" id="PTHR39608">
    <property type="entry name" value="INTEGRAL MEMBRANE PROTEIN (AFU_ORTHOLOGUE AFUA_5G08640)"/>
    <property type="match status" value="1"/>
</dbReference>
<evidence type="ECO:0000256" key="4">
    <source>
        <dbReference type="ARBA" id="ARBA00023136"/>
    </source>
</evidence>
<feature type="domain" description="MARVEL" evidence="6">
    <location>
        <begin position="7"/>
        <end position="137"/>
    </location>
</feature>
<evidence type="ECO:0000256" key="3">
    <source>
        <dbReference type="ARBA" id="ARBA00022989"/>
    </source>
</evidence>
<keyword evidence="8" id="KW-1185">Reference proteome</keyword>
<comment type="subcellular location">
    <subcellularLocation>
        <location evidence="1">Membrane</location>
        <topology evidence="1">Multi-pass membrane protein</topology>
    </subcellularLocation>
</comment>
<dbReference type="PANTHER" id="PTHR39608:SF1">
    <property type="entry name" value="INTEGRAL MEMBRANE PROTEIN (AFU_ORTHOLOGUE AFUA_5G08640)"/>
    <property type="match status" value="1"/>
</dbReference>
<protein>
    <recommendedName>
        <fullName evidence="6">MARVEL domain-containing protein</fullName>
    </recommendedName>
</protein>
<keyword evidence="2 5" id="KW-0812">Transmembrane</keyword>
<dbReference type="EMBL" id="ML975249">
    <property type="protein sequence ID" value="KAF1838753.1"/>
    <property type="molecule type" value="Genomic_DNA"/>
</dbReference>
<accession>A0A6A5KYB6</accession>
<gene>
    <name evidence="7" type="ORF">BDW02DRAFT_465340</name>
</gene>
<feature type="transmembrane region" description="Helical" evidence="5">
    <location>
        <begin position="44"/>
        <end position="63"/>
    </location>
</feature>
<organism evidence="7 8">
    <name type="scientific">Decorospora gaudefroyi</name>
    <dbReference type="NCBI Taxonomy" id="184978"/>
    <lineage>
        <taxon>Eukaryota</taxon>
        <taxon>Fungi</taxon>
        <taxon>Dikarya</taxon>
        <taxon>Ascomycota</taxon>
        <taxon>Pezizomycotina</taxon>
        <taxon>Dothideomycetes</taxon>
        <taxon>Pleosporomycetidae</taxon>
        <taxon>Pleosporales</taxon>
        <taxon>Pleosporineae</taxon>
        <taxon>Pleosporaceae</taxon>
        <taxon>Decorospora</taxon>
    </lineage>
</organism>
<feature type="non-terminal residue" evidence="7">
    <location>
        <position position="153"/>
    </location>
</feature>
<evidence type="ECO:0000256" key="2">
    <source>
        <dbReference type="ARBA" id="ARBA00022692"/>
    </source>
</evidence>
<evidence type="ECO:0000259" key="6">
    <source>
        <dbReference type="Pfam" id="PF01284"/>
    </source>
</evidence>
<name>A0A6A5KYB6_9PLEO</name>
<reference evidence="7" key="1">
    <citation type="submission" date="2020-01" db="EMBL/GenBank/DDBJ databases">
        <authorList>
            <consortium name="DOE Joint Genome Institute"/>
            <person name="Haridas S."/>
            <person name="Albert R."/>
            <person name="Binder M."/>
            <person name="Bloem J."/>
            <person name="Labutti K."/>
            <person name="Salamov A."/>
            <person name="Andreopoulos B."/>
            <person name="Baker S.E."/>
            <person name="Barry K."/>
            <person name="Bills G."/>
            <person name="Bluhm B.H."/>
            <person name="Cannon C."/>
            <person name="Castanera R."/>
            <person name="Culley D.E."/>
            <person name="Daum C."/>
            <person name="Ezra D."/>
            <person name="Gonzalez J.B."/>
            <person name="Henrissat B."/>
            <person name="Kuo A."/>
            <person name="Liang C."/>
            <person name="Lipzen A."/>
            <person name="Lutzoni F."/>
            <person name="Magnuson J."/>
            <person name="Mondo S."/>
            <person name="Nolan M."/>
            <person name="Ohm R."/>
            <person name="Pangilinan J."/>
            <person name="Park H.-J."/>
            <person name="Ramirez L."/>
            <person name="Alfaro M."/>
            <person name="Sun H."/>
            <person name="Tritt A."/>
            <person name="Yoshinaga Y."/>
            <person name="Zwiers L.-H."/>
            <person name="Turgeon B.G."/>
            <person name="Goodwin S.B."/>
            <person name="Spatafora J.W."/>
            <person name="Crous P.W."/>
            <person name="Grigoriev I.V."/>
        </authorList>
    </citation>
    <scope>NUCLEOTIDE SEQUENCE</scope>
    <source>
        <strain evidence="7">P77</strain>
    </source>
</reference>
<keyword evidence="4 5" id="KW-0472">Membrane</keyword>
<evidence type="ECO:0000313" key="7">
    <source>
        <dbReference type="EMBL" id="KAF1838753.1"/>
    </source>
</evidence>